<proteinExistence type="predicted"/>
<evidence type="ECO:0000313" key="2">
    <source>
        <dbReference type="Proteomes" id="UP000321617"/>
    </source>
</evidence>
<name>A0A562URD3_9ACTN</name>
<gene>
    <name evidence="1" type="ORF">LX16_4401</name>
</gene>
<dbReference type="RefSeq" id="WP_158645686.1">
    <property type="nucleotide sequence ID" value="NZ_BAABIJ010000004.1"/>
</dbReference>
<protein>
    <submittedName>
        <fullName evidence="1">Uncharacterized protein</fullName>
    </submittedName>
</protein>
<comment type="caution">
    <text evidence="1">The sequence shown here is derived from an EMBL/GenBank/DDBJ whole genome shotgun (WGS) entry which is preliminary data.</text>
</comment>
<dbReference type="Proteomes" id="UP000321617">
    <property type="component" value="Unassembled WGS sequence"/>
</dbReference>
<accession>A0A562URD3</accession>
<sequence length="49" mass="5591">MAKQIPNEIVEAAIAYGISHVSHHFPKWWANASADDKRELEAIKRAAYR</sequence>
<reference evidence="1 2" key="1">
    <citation type="journal article" date="2013" name="Stand. Genomic Sci.">
        <title>Genomic Encyclopedia of Type Strains, Phase I: The one thousand microbial genomes (KMG-I) project.</title>
        <authorList>
            <person name="Kyrpides N.C."/>
            <person name="Woyke T."/>
            <person name="Eisen J.A."/>
            <person name="Garrity G."/>
            <person name="Lilburn T.G."/>
            <person name="Beck B.J."/>
            <person name="Whitman W.B."/>
            <person name="Hugenholtz P."/>
            <person name="Klenk H.P."/>
        </authorList>
    </citation>
    <scope>NUCLEOTIDE SEQUENCE [LARGE SCALE GENOMIC DNA]</scope>
    <source>
        <strain evidence="1 2">DSM 45044</strain>
    </source>
</reference>
<organism evidence="1 2">
    <name type="scientific">Stackebrandtia albiflava</name>
    <dbReference type="NCBI Taxonomy" id="406432"/>
    <lineage>
        <taxon>Bacteria</taxon>
        <taxon>Bacillati</taxon>
        <taxon>Actinomycetota</taxon>
        <taxon>Actinomycetes</taxon>
        <taxon>Glycomycetales</taxon>
        <taxon>Glycomycetaceae</taxon>
        <taxon>Stackebrandtia</taxon>
    </lineage>
</organism>
<dbReference type="AlphaFoldDB" id="A0A562URD3"/>
<evidence type="ECO:0000313" key="1">
    <source>
        <dbReference type="EMBL" id="TWJ08180.1"/>
    </source>
</evidence>
<keyword evidence="2" id="KW-1185">Reference proteome</keyword>
<dbReference type="EMBL" id="VLLL01000008">
    <property type="protein sequence ID" value="TWJ08180.1"/>
    <property type="molecule type" value="Genomic_DNA"/>
</dbReference>